<keyword evidence="1" id="KW-0732">Signal</keyword>
<dbReference type="EMBL" id="SULI01000021">
    <property type="protein sequence ID" value="TKZ17474.1"/>
    <property type="molecule type" value="Genomic_DNA"/>
</dbReference>
<reference evidence="2 3" key="1">
    <citation type="submission" date="2019-04" db="EMBL/GenBank/DDBJ databases">
        <title>Genome sequence of Pelagicola litoralis CL-ES2.</title>
        <authorList>
            <person name="Cao J."/>
        </authorList>
    </citation>
    <scope>NUCLEOTIDE SEQUENCE [LARGE SCALE GENOMIC DNA]</scope>
    <source>
        <strain evidence="2 3">CL-ES2</strain>
    </source>
</reference>
<comment type="caution">
    <text evidence="2">The sequence shown here is derived from an EMBL/GenBank/DDBJ whole genome shotgun (WGS) entry which is preliminary data.</text>
</comment>
<dbReference type="OrthoDB" id="7876668at2"/>
<feature type="signal peptide" evidence="1">
    <location>
        <begin position="1"/>
        <end position="19"/>
    </location>
</feature>
<feature type="chain" id="PRO_5020854011" evidence="1">
    <location>
        <begin position="20"/>
        <end position="137"/>
    </location>
</feature>
<dbReference type="RefSeq" id="WP_009808121.1">
    <property type="nucleotide sequence ID" value="NZ_SULI01000021.1"/>
</dbReference>
<dbReference type="AlphaFoldDB" id="A0A4U7MYT7"/>
<accession>A0A4U7MYT7</accession>
<evidence type="ECO:0000313" key="3">
    <source>
        <dbReference type="Proteomes" id="UP000306575"/>
    </source>
</evidence>
<evidence type="ECO:0000313" key="2">
    <source>
        <dbReference type="EMBL" id="TKZ17474.1"/>
    </source>
</evidence>
<proteinExistence type="predicted"/>
<gene>
    <name evidence="2" type="ORF">FAP39_13940</name>
</gene>
<sequence length="137" mass="14694">MLRNILPTLALLVASSATAQEKNMTWKALEGDRLNLNGMIINVHGISCPPPILASGMSAKRLANTFLRGGVVVCATSLTEDGSEFVDCAKQGNNGLTLSQMLVFSDLCIPLRDQECLPLFIDALPTYALPPPRPRDG</sequence>
<protein>
    <submittedName>
        <fullName evidence="2">Uncharacterized protein</fullName>
    </submittedName>
</protein>
<organism evidence="2 3">
    <name type="scientific">Shimia litoralis</name>
    <dbReference type="NCBI Taxonomy" id="420403"/>
    <lineage>
        <taxon>Bacteria</taxon>
        <taxon>Pseudomonadati</taxon>
        <taxon>Pseudomonadota</taxon>
        <taxon>Alphaproteobacteria</taxon>
        <taxon>Rhodobacterales</taxon>
        <taxon>Roseobacteraceae</taxon>
    </lineage>
</organism>
<name>A0A4U7MYT7_9RHOB</name>
<keyword evidence="3" id="KW-1185">Reference proteome</keyword>
<evidence type="ECO:0000256" key="1">
    <source>
        <dbReference type="SAM" id="SignalP"/>
    </source>
</evidence>
<dbReference type="Proteomes" id="UP000306575">
    <property type="component" value="Unassembled WGS sequence"/>
</dbReference>